<name>A0AAV8VDD8_9CUCU</name>
<dbReference type="AlphaFoldDB" id="A0AAV8VDD8"/>
<keyword evidence="3" id="KW-1185">Reference proteome</keyword>
<protein>
    <recommendedName>
        <fullName evidence="1">DUF5641 domain-containing protein</fullName>
    </recommendedName>
</protein>
<comment type="caution">
    <text evidence="2">The sequence shown here is derived from an EMBL/GenBank/DDBJ whole genome shotgun (WGS) entry which is preliminary data.</text>
</comment>
<feature type="domain" description="DUF5641" evidence="1">
    <location>
        <begin position="19"/>
        <end position="66"/>
    </location>
</feature>
<evidence type="ECO:0000313" key="2">
    <source>
        <dbReference type="EMBL" id="KAJ8912020.1"/>
    </source>
</evidence>
<proteinExistence type="predicted"/>
<reference evidence="2 3" key="1">
    <citation type="journal article" date="2023" name="Insect Mol. Biol.">
        <title>Genome sequencing provides insights into the evolution of gene families encoding plant cell wall-degrading enzymes in longhorned beetles.</title>
        <authorList>
            <person name="Shin N.R."/>
            <person name="Okamura Y."/>
            <person name="Kirsch R."/>
            <person name="Pauchet Y."/>
        </authorList>
    </citation>
    <scope>NUCLEOTIDE SEQUENCE [LARGE SCALE GENOMIC DNA]</scope>
    <source>
        <strain evidence="2">EAD_L_NR</strain>
    </source>
</reference>
<sequence>MYIYTGVALPNSGVYRNSILRNDQEKRLVWPLGRIREIIPGKDEVIRLARVETARGQLLRPIQRKCIDTKKALEPTSTLPPIDEVLVVQFAGNKDIVQFLRLSLLFSSSNRRGWEKRVAFAEHDTI</sequence>
<accession>A0AAV8VDD8</accession>
<dbReference type="InterPro" id="IPR040676">
    <property type="entry name" value="DUF5641"/>
</dbReference>
<organism evidence="2 3">
    <name type="scientific">Exocentrus adspersus</name>
    <dbReference type="NCBI Taxonomy" id="1586481"/>
    <lineage>
        <taxon>Eukaryota</taxon>
        <taxon>Metazoa</taxon>
        <taxon>Ecdysozoa</taxon>
        <taxon>Arthropoda</taxon>
        <taxon>Hexapoda</taxon>
        <taxon>Insecta</taxon>
        <taxon>Pterygota</taxon>
        <taxon>Neoptera</taxon>
        <taxon>Endopterygota</taxon>
        <taxon>Coleoptera</taxon>
        <taxon>Polyphaga</taxon>
        <taxon>Cucujiformia</taxon>
        <taxon>Chrysomeloidea</taxon>
        <taxon>Cerambycidae</taxon>
        <taxon>Lamiinae</taxon>
        <taxon>Acanthocinini</taxon>
        <taxon>Exocentrus</taxon>
    </lineage>
</organism>
<evidence type="ECO:0000259" key="1">
    <source>
        <dbReference type="Pfam" id="PF18701"/>
    </source>
</evidence>
<dbReference type="Pfam" id="PF18701">
    <property type="entry name" value="DUF5641"/>
    <property type="match status" value="1"/>
</dbReference>
<evidence type="ECO:0000313" key="3">
    <source>
        <dbReference type="Proteomes" id="UP001159042"/>
    </source>
</evidence>
<gene>
    <name evidence="2" type="ORF">NQ315_003557</name>
</gene>
<dbReference type="EMBL" id="JANEYG010000151">
    <property type="protein sequence ID" value="KAJ8912020.1"/>
    <property type="molecule type" value="Genomic_DNA"/>
</dbReference>
<dbReference type="Proteomes" id="UP001159042">
    <property type="component" value="Unassembled WGS sequence"/>
</dbReference>